<evidence type="ECO:0000313" key="5">
    <source>
        <dbReference type="EMBL" id="RMI40730.1"/>
    </source>
</evidence>
<dbReference type="SUPFAM" id="SSF47336">
    <property type="entry name" value="ACP-like"/>
    <property type="match status" value="1"/>
</dbReference>
<comment type="caution">
    <text evidence="5">The sequence shown here is derived from an EMBL/GenBank/DDBJ whole genome shotgun (WGS) entry which is preliminary data.</text>
</comment>
<dbReference type="Pfam" id="PF00550">
    <property type="entry name" value="PP-binding"/>
    <property type="match status" value="1"/>
</dbReference>
<accession>A0A3M2LUZ5</accession>
<dbReference type="PROSITE" id="PS50075">
    <property type="entry name" value="CARRIER"/>
    <property type="match status" value="1"/>
</dbReference>
<dbReference type="InterPro" id="IPR036736">
    <property type="entry name" value="ACP-like_sf"/>
</dbReference>
<dbReference type="Proteomes" id="UP000282674">
    <property type="component" value="Unassembled WGS sequence"/>
</dbReference>
<feature type="region of interest" description="Disordered" evidence="3">
    <location>
        <begin position="1"/>
        <end position="39"/>
    </location>
</feature>
<feature type="compositionally biased region" description="Basic and acidic residues" evidence="3">
    <location>
        <begin position="19"/>
        <end position="36"/>
    </location>
</feature>
<dbReference type="SMART" id="SM00823">
    <property type="entry name" value="PKS_PP"/>
    <property type="match status" value="1"/>
</dbReference>
<evidence type="ECO:0000313" key="6">
    <source>
        <dbReference type="Proteomes" id="UP000282674"/>
    </source>
</evidence>
<keyword evidence="1" id="KW-0596">Phosphopantetheine</keyword>
<keyword evidence="6" id="KW-1185">Reference proteome</keyword>
<proteinExistence type="predicted"/>
<dbReference type="AlphaFoldDB" id="A0A3M2LUZ5"/>
<keyword evidence="2" id="KW-0597">Phosphoprotein</keyword>
<dbReference type="EMBL" id="RFFG01000050">
    <property type="protein sequence ID" value="RMI40730.1"/>
    <property type="molecule type" value="Genomic_DNA"/>
</dbReference>
<gene>
    <name evidence="5" type="ORF">EBO15_25420</name>
</gene>
<sequence length="116" mass="12645">MDDAGNAIARMRGPFPGPHDGRHRTGPENGGRRMKADWSPQEIEDRVREIWAGVLNAGEGEEGATFFELHGQSISAARIIARIEDEFGVAVDIGVLFRDCDVAMLAREVMATARPA</sequence>
<evidence type="ECO:0000256" key="1">
    <source>
        <dbReference type="ARBA" id="ARBA00022450"/>
    </source>
</evidence>
<protein>
    <submittedName>
        <fullName evidence="5">Acyl carrier protein</fullName>
    </submittedName>
</protein>
<dbReference type="InterPro" id="IPR009081">
    <property type="entry name" value="PP-bd_ACP"/>
</dbReference>
<name>A0A3M2LUZ5_9ACTN</name>
<dbReference type="GO" id="GO:0031177">
    <property type="term" value="F:phosphopantetheine binding"/>
    <property type="evidence" value="ECO:0007669"/>
    <property type="project" value="InterPro"/>
</dbReference>
<organism evidence="5 6">
    <name type="scientific">Actinomadura harenae</name>
    <dbReference type="NCBI Taxonomy" id="2483351"/>
    <lineage>
        <taxon>Bacteria</taxon>
        <taxon>Bacillati</taxon>
        <taxon>Actinomycetota</taxon>
        <taxon>Actinomycetes</taxon>
        <taxon>Streptosporangiales</taxon>
        <taxon>Thermomonosporaceae</taxon>
        <taxon>Actinomadura</taxon>
    </lineage>
</organism>
<evidence type="ECO:0000259" key="4">
    <source>
        <dbReference type="PROSITE" id="PS50075"/>
    </source>
</evidence>
<evidence type="ECO:0000256" key="2">
    <source>
        <dbReference type="ARBA" id="ARBA00022553"/>
    </source>
</evidence>
<dbReference type="Gene3D" id="1.10.1200.10">
    <property type="entry name" value="ACP-like"/>
    <property type="match status" value="1"/>
</dbReference>
<dbReference type="InterPro" id="IPR020806">
    <property type="entry name" value="PKS_PP-bd"/>
</dbReference>
<evidence type="ECO:0000256" key="3">
    <source>
        <dbReference type="SAM" id="MobiDB-lite"/>
    </source>
</evidence>
<reference evidence="5 6" key="1">
    <citation type="submission" date="2018-10" db="EMBL/GenBank/DDBJ databases">
        <title>Isolation from soil.</title>
        <authorList>
            <person name="Hu J."/>
        </authorList>
    </citation>
    <scope>NUCLEOTIDE SEQUENCE [LARGE SCALE GENOMIC DNA]</scope>
    <source>
        <strain evidence="5 6">NEAU-Ht49</strain>
    </source>
</reference>
<feature type="domain" description="Carrier" evidence="4">
    <location>
        <begin position="38"/>
        <end position="113"/>
    </location>
</feature>